<dbReference type="Proteomes" id="UP000781958">
    <property type="component" value="Unassembled WGS sequence"/>
</dbReference>
<protein>
    <submittedName>
        <fullName evidence="1">ABC-type histidine transport system ATPase subunit</fullName>
    </submittedName>
</protein>
<name>A0ABS4SML5_9PROT</name>
<comment type="caution">
    <text evidence="1">The sequence shown here is derived from an EMBL/GenBank/DDBJ whole genome shotgun (WGS) entry which is preliminary data.</text>
</comment>
<sequence length="44" mass="4807">MAELTVENLHLRLGGNEILKGVGMSLDRGRRIVCGCFKIKAPLP</sequence>
<gene>
    <name evidence="1" type="ORF">J2851_003591</name>
</gene>
<evidence type="ECO:0000313" key="1">
    <source>
        <dbReference type="EMBL" id="MBP2293807.1"/>
    </source>
</evidence>
<organism evidence="1 2">
    <name type="scientific">Azospirillum rugosum</name>
    <dbReference type="NCBI Taxonomy" id="416170"/>
    <lineage>
        <taxon>Bacteria</taxon>
        <taxon>Pseudomonadati</taxon>
        <taxon>Pseudomonadota</taxon>
        <taxon>Alphaproteobacteria</taxon>
        <taxon>Rhodospirillales</taxon>
        <taxon>Azospirillaceae</taxon>
        <taxon>Azospirillum</taxon>
    </lineage>
</organism>
<keyword evidence="2" id="KW-1185">Reference proteome</keyword>
<reference evidence="1 2" key="1">
    <citation type="submission" date="2021-03" db="EMBL/GenBank/DDBJ databases">
        <title>Genomic Encyclopedia of Type Strains, Phase III (KMG-III): the genomes of soil and plant-associated and newly described type strains.</title>
        <authorList>
            <person name="Whitman W."/>
        </authorList>
    </citation>
    <scope>NUCLEOTIDE SEQUENCE [LARGE SCALE GENOMIC DNA]</scope>
    <source>
        <strain evidence="1 2">IMMIB AFH-6</strain>
    </source>
</reference>
<dbReference type="RefSeq" id="WP_281416044.1">
    <property type="nucleotide sequence ID" value="NZ_JAGINP010000012.1"/>
</dbReference>
<accession>A0ABS4SML5</accession>
<evidence type="ECO:0000313" key="2">
    <source>
        <dbReference type="Proteomes" id="UP000781958"/>
    </source>
</evidence>
<proteinExistence type="predicted"/>
<dbReference type="EMBL" id="JAGINP010000012">
    <property type="protein sequence ID" value="MBP2293807.1"/>
    <property type="molecule type" value="Genomic_DNA"/>
</dbReference>